<evidence type="ECO:0000313" key="7">
    <source>
        <dbReference type="Proteomes" id="UP000288859"/>
    </source>
</evidence>
<dbReference type="EMBL" id="NAJM01000071">
    <property type="protein sequence ID" value="RVX66021.1"/>
    <property type="molecule type" value="Genomic_DNA"/>
</dbReference>
<dbReference type="InterPro" id="IPR002347">
    <property type="entry name" value="SDR_fam"/>
</dbReference>
<gene>
    <name evidence="6" type="ORF">B0A52_10108</name>
</gene>
<dbReference type="InterPro" id="IPR036291">
    <property type="entry name" value="NAD(P)-bd_dom_sf"/>
</dbReference>
<dbReference type="PANTHER" id="PTHR24322">
    <property type="entry name" value="PKSB"/>
    <property type="match status" value="1"/>
</dbReference>
<dbReference type="GO" id="GO:0016616">
    <property type="term" value="F:oxidoreductase activity, acting on the CH-OH group of donors, NAD or NADP as acceptor"/>
    <property type="evidence" value="ECO:0007669"/>
    <property type="project" value="TreeGrafter"/>
</dbReference>
<dbReference type="PANTHER" id="PTHR24322:SF736">
    <property type="entry name" value="RETINOL DEHYDROGENASE 10"/>
    <property type="match status" value="1"/>
</dbReference>
<dbReference type="PROSITE" id="PS00061">
    <property type="entry name" value="ADH_SHORT"/>
    <property type="match status" value="1"/>
</dbReference>
<proteinExistence type="inferred from homology"/>
<evidence type="ECO:0000256" key="2">
    <source>
        <dbReference type="ARBA" id="ARBA00022857"/>
    </source>
</evidence>
<evidence type="ECO:0000256" key="3">
    <source>
        <dbReference type="ARBA" id="ARBA00023002"/>
    </source>
</evidence>
<dbReference type="Proteomes" id="UP000288859">
    <property type="component" value="Unassembled WGS sequence"/>
</dbReference>
<evidence type="ECO:0000313" key="6">
    <source>
        <dbReference type="EMBL" id="RVX66021.1"/>
    </source>
</evidence>
<feature type="transmembrane region" description="Helical" evidence="5">
    <location>
        <begin position="102"/>
        <end position="122"/>
    </location>
</feature>
<dbReference type="InterPro" id="IPR020904">
    <property type="entry name" value="Sc_DH/Rdtase_CS"/>
</dbReference>
<dbReference type="VEuPathDB" id="FungiDB:PV10_00339"/>
<protein>
    <submittedName>
        <fullName evidence="6">Uncharacterized protein</fullName>
    </submittedName>
</protein>
<dbReference type="Pfam" id="PF00106">
    <property type="entry name" value="adh_short"/>
    <property type="match status" value="1"/>
</dbReference>
<dbReference type="Gene3D" id="3.40.50.720">
    <property type="entry name" value="NAD(P)-binding Rossmann-like Domain"/>
    <property type="match status" value="1"/>
</dbReference>
<keyword evidence="5" id="KW-1133">Transmembrane helix</keyword>
<organism evidence="6 7">
    <name type="scientific">Exophiala mesophila</name>
    <name type="common">Black yeast-like fungus</name>
    <dbReference type="NCBI Taxonomy" id="212818"/>
    <lineage>
        <taxon>Eukaryota</taxon>
        <taxon>Fungi</taxon>
        <taxon>Dikarya</taxon>
        <taxon>Ascomycota</taxon>
        <taxon>Pezizomycotina</taxon>
        <taxon>Eurotiomycetes</taxon>
        <taxon>Chaetothyriomycetidae</taxon>
        <taxon>Chaetothyriales</taxon>
        <taxon>Herpotrichiellaceae</taxon>
        <taxon>Exophiala</taxon>
    </lineage>
</organism>
<dbReference type="SUPFAM" id="SSF51735">
    <property type="entry name" value="NAD(P)-binding Rossmann-fold domains"/>
    <property type="match status" value="1"/>
</dbReference>
<reference evidence="6 7" key="1">
    <citation type="submission" date="2017-03" db="EMBL/GenBank/DDBJ databases">
        <title>Genomes of endolithic fungi from Antarctica.</title>
        <authorList>
            <person name="Coleine C."/>
            <person name="Masonjones S."/>
            <person name="Stajich J.E."/>
        </authorList>
    </citation>
    <scope>NUCLEOTIDE SEQUENCE [LARGE SCALE GENOMIC DNA]</scope>
    <source>
        <strain evidence="6 7">CCFEE 6314</strain>
    </source>
</reference>
<dbReference type="OrthoDB" id="10253736at2759"/>
<keyword evidence="5" id="KW-0472">Membrane</keyword>
<keyword evidence="2" id="KW-0521">NADP</keyword>
<evidence type="ECO:0000256" key="5">
    <source>
        <dbReference type="SAM" id="Phobius"/>
    </source>
</evidence>
<name>A0A438MS03_EXOME</name>
<evidence type="ECO:0000256" key="1">
    <source>
        <dbReference type="ARBA" id="ARBA00006484"/>
    </source>
</evidence>
<comment type="caution">
    <text evidence="6">The sequence shown here is derived from an EMBL/GenBank/DDBJ whole genome shotgun (WGS) entry which is preliminary data.</text>
</comment>
<accession>A0A438MS03</accession>
<evidence type="ECO:0000256" key="4">
    <source>
        <dbReference type="RuleBase" id="RU000363"/>
    </source>
</evidence>
<keyword evidence="5" id="KW-0812">Transmembrane</keyword>
<dbReference type="PRINTS" id="PR00080">
    <property type="entry name" value="SDRFAMILY"/>
</dbReference>
<dbReference type="AlphaFoldDB" id="A0A438MS03"/>
<dbReference type="PRINTS" id="PR00081">
    <property type="entry name" value="GDHRDH"/>
</dbReference>
<feature type="transmembrane region" description="Helical" evidence="5">
    <location>
        <begin position="72"/>
        <end position="90"/>
    </location>
</feature>
<keyword evidence="3" id="KW-0560">Oxidoreductase</keyword>
<comment type="similarity">
    <text evidence="1 4">Belongs to the short-chain dehydrogenases/reductases (SDR) family.</text>
</comment>
<sequence>MTPSGSNGNRILLRQPCPSRPTSFDLHISLISQSSLGNLHIIVNEMLKRTFKIPREGFYVDTLAQWIRATFLNPYLSLVGYIIVKIWLYFLGKSNEGTSAPVLEQVVHILLYLTIIGSALSLNETLNTGCLNNWVKDPTWDWAEEVVVVTGGSSGIGASIAHQLWSRNPRTTVIIIDYSPLTFTPPPNAQLHYFQCDLSDSAALKETCAKIKKIASPTVLVNNAGIARGVTVLEGSYHDVEITFRTNIIAPFLLAKEFLPHMVERNHGHIIGVSSLSSIISPARIADYAATKAGILTLSETLRQELRFVHKANLVRVSTAVLGFIQTPMFRGKTNQSHFISPLIHVDTVGEAVVDALYKAESKTIWLPGISKLVASLRAGPEWIAEKIRDSTQALEVDFLGRQKIDQHTGRLVGP</sequence>